<dbReference type="RefSeq" id="WP_013374768.1">
    <property type="nucleotide sequence ID" value="NC_014623.1"/>
</dbReference>
<dbReference type="OrthoDB" id="9801834at2"/>
<dbReference type="InterPro" id="IPR015422">
    <property type="entry name" value="PyrdxlP-dep_Trfase_small"/>
</dbReference>
<evidence type="ECO:0000256" key="6">
    <source>
        <dbReference type="RuleBase" id="RU003560"/>
    </source>
</evidence>
<dbReference type="PANTHER" id="PTHR11986:SF58">
    <property type="entry name" value="LEUCINE_METHIONINE RACEMASE"/>
    <property type="match status" value="1"/>
</dbReference>
<dbReference type="Proteomes" id="UP000001351">
    <property type="component" value="Chromosome"/>
</dbReference>
<dbReference type="AlphaFoldDB" id="E3FNW5"/>
<dbReference type="EMBL" id="CP002271">
    <property type="protein sequence ID" value="ADO69389.1"/>
    <property type="molecule type" value="Genomic_DNA"/>
</dbReference>
<keyword evidence="4" id="KW-0808">Transferase</keyword>
<dbReference type="GO" id="GO:0042802">
    <property type="term" value="F:identical protein binding"/>
    <property type="evidence" value="ECO:0007669"/>
    <property type="project" value="TreeGrafter"/>
</dbReference>
<dbReference type="InterPro" id="IPR049704">
    <property type="entry name" value="Aminotrans_3_PPA_site"/>
</dbReference>
<gene>
    <name evidence="7" type="ordered locus">STAUR_1585</name>
</gene>
<accession>E3FNW5</accession>
<dbReference type="Pfam" id="PF00202">
    <property type="entry name" value="Aminotran_3"/>
    <property type="match status" value="1"/>
</dbReference>
<name>E3FNW5_STIAD</name>
<dbReference type="FunFam" id="3.40.640.10:FF:000013">
    <property type="entry name" value="4-aminobutyrate aminotransferase"/>
    <property type="match status" value="1"/>
</dbReference>
<dbReference type="PIRSF" id="PIRSF000521">
    <property type="entry name" value="Transaminase_4ab_Lys_Orn"/>
    <property type="match status" value="1"/>
</dbReference>
<dbReference type="CDD" id="cd00610">
    <property type="entry name" value="OAT_like"/>
    <property type="match status" value="1"/>
</dbReference>
<comment type="similarity">
    <text evidence="2 6">Belongs to the class-III pyridoxal-phosphate-dependent aminotransferase family.</text>
</comment>
<evidence type="ECO:0000256" key="3">
    <source>
        <dbReference type="ARBA" id="ARBA00022576"/>
    </source>
</evidence>
<dbReference type="KEGG" id="sur:STAUR_1585"/>
<dbReference type="PANTHER" id="PTHR11986">
    <property type="entry name" value="AMINOTRANSFERASE CLASS III"/>
    <property type="match status" value="1"/>
</dbReference>
<dbReference type="SUPFAM" id="SSF53383">
    <property type="entry name" value="PLP-dependent transferases"/>
    <property type="match status" value="1"/>
</dbReference>
<sequence>MSTIYPEVKVAPPGPNAQAIIDLDRRYSSPSYIKEYPLVMDHGEGPWVYDVDGNRFLDFMAGIAVASTGHAHPQVVRAIQEAAGRFLHICGTDFYYDSFAQLCARLASYLPEMGPKKVFLTNSGTEAVEGALKLARHHTRRQYVVAFKGGFHGRSYGAISLNSSKVAQRAFFGPLLPGVIHIPYASASSETAYNPARLLEQDWFVSHVDPREVAAIFVEPILGEGGYIVPPTSFLQNLRELCDKHGILLIFDEVQSGIGRTGKMFAAEHFGVMPDILLSAKGIASGMPLGAIIARERVMTWPRGSHGSTYGGNPLCCAAALATLDVVEGLLENVRATGEHLQQGLRALQARHPILADVRGVGLMVGGEFLHPKTQEPASTYVGDLEQLAFQKGLLLLSCGKSTIRFAPPLVVGKHEVDVMLRILGECLSVLDEKHQTRAEAPLEGKR</sequence>
<evidence type="ECO:0000256" key="2">
    <source>
        <dbReference type="ARBA" id="ARBA00008954"/>
    </source>
</evidence>
<organism evidence="7 8">
    <name type="scientific">Stigmatella aurantiaca (strain DW4/3-1)</name>
    <dbReference type="NCBI Taxonomy" id="378806"/>
    <lineage>
        <taxon>Bacteria</taxon>
        <taxon>Pseudomonadati</taxon>
        <taxon>Myxococcota</taxon>
        <taxon>Myxococcia</taxon>
        <taxon>Myxococcales</taxon>
        <taxon>Cystobacterineae</taxon>
        <taxon>Archangiaceae</taxon>
        <taxon>Stigmatella</taxon>
    </lineage>
</organism>
<proteinExistence type="inferred from homology"/>
<evidence type="ECO:0000256" key="5">
    <source>
        <dbReference type="ARBA" id="ARBA00022898"/>
    </source>
</evidence>
<dbReference type="Gene3D" id="3.40.640.10">
    <property type="entry name" value="Type I PLP-dependent aspartate aminotransferase-like (Major domain)"/>
    <property type="match status" value="1"/>
</dbReference>
<dbReference type="NCBIfam" id="NF004426">
    <property type="entry name" value="PRK05769.1"/>
    <property type="match status" value="1"/>
</dbReference>
<dbReference type="GO" id="GO:0030170">
    <property type="term" value="F:pyridoxal phosphate binding"/>
    <property type="evidence" value="ECO:0007669"/>
    <property type="project" value="InterPro"/>
</dbReference>
<dbReference type="eggNOG" id="COG0160">
    <property type="taxonomic scope" value="Bacteria"/>
</dbReference>
<dbReference type="Gene3D" id="3.90.1150.10">
    <property type="entry name" value="Aspartate Aminotransferase, domain 1"/>
    <property type="match status" value="1"/>
</dbReference>
<dbReference type="InterPro" id="IPR005814">
    <property type="entry name" value="Aminotrans_3"/>
</dbReference>
<evidence type="ECO:0000313" key="8">
    <source>
        <dbReference type="Proteomes" id="UP000001351"/>
    </source>
</evidence>
<dbReference type="GO" id="GO:0008483">
    <property type="term" value="F:transaminase activity"/>
    <property type="evidence" value="ECO:0007669"/>
    <property type="project" value="UniProtKB-KW"/>
</dbReference>
<dbReference type="InterPro" id="IPR015421">
    <property type="entry name" value="PyrdxlP-dep_Trfase_major"/>
</dbReference>
<evidence type="ECO:0000256" key="4">
    <source>
        <dbReference type="ARBA" id="ARBA00022679"/>
    </source>
</evidence>
<dbReference type="PROSITE" id="PS00600">
    <property type="entry name" value="AA_TRANSFER_CLASS_3"/>
    <property type="match status" value="1"/>
</dbReference>
<reference evidence="7 8" key="1">
    <citation type="journal article" date="2011" name="Mol. Biol. Evol.">
        <title>Comparative genomic analysis of fruiting body formation in Myxococcales.</title>
        <authorList>
            <person name="Huntley S."/>
            <person name="Hamann N."/>
            <person name="Wegener-Feldbrugge S."/>
            <person name="Treuner-Lange A."/>
            <person name="Kube M."/>
            <person name="Reinhardt R."/>
            <person name="Klages S."/>
            <person name="Muller R."/>
            <person name="Ronning C.M."/>
            <person name="Nierman W.C."/>
            <person name="Sogaard-Andersen L."/>
        </authorList>
    </citation>
    <scope>NUCLEOTIDE SEQUENCE [LARGE SCALE GENOMIC DNA]</scope>
    <source>
        <strain evidence="7 8">DW4/3-1</strain>
    </source>
</reference>
<evidence type="ECO:0000313" key="7">
    <source>
        <dbReference type="EMBL" id="ADO69389.1"/>
    </source>
</evidence>
<keyword evidence="3 7" id="KW-0032">Aminotransferase</keyword>
<keyword evidence="8" id="KW-1185">Reference proteome</keyword>
<dbReference type="STRING" id="378806.STAUR_1585"/>
<keyword evidence="5 6" id="KW-0663">Pyridoxal phosphate</keyword>
<comment type="cofactor">
    <cofactor evidence="1">
        <name>pyridoxal 5'-phosphate</name>
        <dbReference type="ChEBI" id="CHEBI:597326"/>
    </cofactor>
</comment>
<dbReference type="InterPro" id="IPR050103">
    <property type="entry name" value="Class-III_PLP-dep_AT"/>
</dbReference>
<protein>
    <submittedName>
        <fullName evidence="7">4-aminobutyrate aminotransferase</fullName>
    </submittedName>
</protein>
<evidence type="ECO:0000256" key="1">
    <source>
        <dbReference type="ARBA" id="ARBA00001933"/>
    </source>
</evidence>
<dbReference type="HOGENOM" id="CLU_016922_10_0_7"/>
<dbReference type="InterPro" id="IPR015424">
    <property type="entry name" value="PyrdxlP-dep_Trfase"/>
</dbReference>